<feature type="active site" description="Proton donor" evidence="5">
    <location>
        <position position="12"/>
    </location>
</feature>
<keyword evidence="3" id="KW-0378">Hydrolase</keyword>
<dbReference type="NCBIfam" id="TIGR01488">
    <property type="entry name" value="HAD-SF-IB"/>
    <property type="match status" value="1"/>
</dbReference>
<dbReference type="PANTHER" id="PTHR20889">
    <property type="entry name" value="PHOSPHATASE, ORPHAN 1, 2"/>
    <property type="match status" value="1"/>
</dbReference>
<feature type="binding site" evidence="7">
    <location>
        <position position="12"/>
    </location>
    <ligand>
        <name>Mg(2+)</name>
        <dbReference type="ChEBI" id="CHEBI:18420"/>
    </ligand>
</feature>
<evidence type="ECO:0000313" key="9">
    <source>
        <dbReference type="Proteomes" id="UP000193560"/>
    </source>
</evidence>
<feature type="binding site" evidence="7">
    <location>
        <position position="180"/>
    </location>
    <ligand>
        <name>Mg(2+)</name>
        <dbReference type="ChEBI" id="CHEBI:18420"/>
    </ligand>
</feature>
<dbReference type="InterPro" id="IPR006384">
    <property type="entry name" value="HAD_hydro_PyrdxlP_Pase-like"/>
</dbReference>
<feature type="binding site" evidence="6">
    <location>
        <position position="98"/>
    </location>
    <ligand>
        <name>substrate</name>
    </ligand>
</feature>
<dbReference type="GO" id="GO:0046872">
    <property type="term" value="F:metal ion binding"/>
    <property type="evidence" value="ECO:0007669"/>
    <property type="project" value="UniProtKB-KW"/>
</dbReference>
<feature type="binding site" evidence="6">
    <location>
        <position position="21"/>
    </location>
    <ligand>
        <name>substrate</name>
    </ligand>
</feature>
<evidence type="ECO:0000256" key="5">
    <source>
        <dbReference type="PIRSR" id="PIRSR031051-1"/>
    </source>
</evidence>
<organism evidence="8 9">
    <name type="scientific">Absidia repens</name>
    <dbReference type="NCBI Taxonomy" id="90262"/>
    <lineage>
        <taxon>Eukaryota</taxon>
        <taxon>Fungi</taxon>
        <taxon>Fungi incertae sedis</taxon>
        <taxon>Mucoromycota</taxon>
        <taxon>Mucoromycotina</taxon>
        <taxon>Mucoromycetes</taxon>
        <taxon>Mucorales</taxon>
        <taxon>Cunninghamellaceae</taxon>
        <taxon>Absidia</taxon>
    </lineage>
</organism>
<gene>
    <name evidence="8" type="ORF">BCR42DRAFT_401875</name>
</gene>
<evidence type="ECO:0000256" key="2">
    <source>
        <dbReference type="ARBA" id="ARBA00022723"/>
    </source>
</evidence>
<dbReference type="GO" id="GO:0016791">
    <property type="term" value="F:phosphatase activity"/>
    <property type="evidence" value="ECO:0007669"/>
    <property type="project" value="InterPro"/>
</dbReference>
<keyword evidence="2 7" id="KW-0479">Metal-binding</keyword>
<dbReference type="AlphaFoldDB" id="A0A1X2IX99"/>
<evidence type="ECO:0000256" key="6">
    <source>
        <dbReference type="PIRSR" id="PIRSR031051-2"/>
    </source>
</evidence>
<dbReference type="PANTHER" id="PTHR20889:SF12">
    <property type="entry name" value="LP01149P"/>
    <property type="match status" value="1"/>
</dbReference>
<protein>
    <submittedName>
        <fullName evidence="8">Phosphatase phospho-type</fullName>
    </submittedName>
</protein>
<evidence type="ECO:0000313" key="8">
    <source>
        <dbReference type="EMBL" id="ORZ23934.1"/>
    </source>
</evidence>
<evidence type="ECO:0000256" key="3">
    <source>
        <dbReference type="ARBA" id="ARBA00022801"/>
    </source>
</evidence>
<accession>A0A1X2IX99</accession>
<evidence type="ECO:0000256" key="4">
    <source>
        <dbReference type="ARBA" id="ARBA00022842"/>
    </source>
</evidence>
<dbReference type="Pfam" id="PF06888">
    <property type="entry name" value="Put_Phosphatase"/>
    <property type="match status" value="1"/>
</dbReference>
<keyword evidence="4 7" id="KW-0460">Magnesium</keyword>
<comment type="cofactor">
    <cofactor evidence="1 7">
        <name>Mg(2+)</name>
        <dbReference type="ChEBI" id="CHEBI:18420"/>
    </cofactor>
</comment>
<reference evidence="8 9" key="1">
    <citation type="submission" date="2016-07" db="EMBL/GenBank/DDBJ databases">
        <title>Pervasive Adenine N6-methylation of Active Genes in Fungi.</title>
        <authorList>
            <consortium name="DOE Joint Genome Institute"/>
            <person name="Mondo S.J."/>
            <person name="Dannebaum R.O."/>
            <person name="Kuo R.C."/>
            <person name="Labutti K."/>
            <person name="Haridas S."/>
            <person name="Kuo A."/>
            <person name="Salamov A."/>
            <person name="Ahrendt S.R."/>
            <person name="Lipzen A."/>
            <person name="Sullivan W."/>
            <person name="Andreopoulos W.B."/>
            <person name="Clum A."/>
            <person name="Lindquist E."/>
            <person name="Daum C."/>
            <person name="Ramamoorthy G.K."/>
            <person name="Gryganskyi A."/>
            <person name="Culley D."/>
            <person name="Magnuson J.K."/>
            <person name="James T.Y."/>
            <person name="O'Malley M.A."/>
            <person name="Stajich J.E."/>
            <person name="Spatafora J.W."/>
            <person name="Visel A."/>
            <person name="Grigoriev I.V."/>
        </authorList>
    </citation>
    <scope>NUCLEOTIDE SEQUENCE [LARGE SCALE GENOMIC DNA]</scope>
    <source>
        <strain evidence="8 9">NRRL 1336</strain>
    </source>
</reference>
<name>A0A1X2IX99_9FUNG</name>
<proteinExistence type="predicted"/>
<dbReference type="SUPFAM" id="SSF56784">
    <property type="entry name" value="HAD-like"/>
    <property type="match status" value="1"/>
</dbReference>
<feature type="binding site" evidence="7">
    <location>
        <position position="10"/>
    </location>
    <ligand>
        <name>Mg(2+)</name>
        <dbReference type="ChEBI" id="CHEBI:18420"/>
    </ligand>
</feature>
<dbReference type="InterPro" id="IPR016965">
    <property type="entry name" value="Pase_PHOSPHO-typ"/>
</dbReference>
<keyword evidence="9" id="KW-1185">Reference proteome</keyword>
<dbReference type="EMBL" id="MCGE01000002">
    <property type="protein sequence ID" value="ORZ23934.1"/>
    <property type="molecule type" value="Genomic_DNA"/>
</dbReference>
<dbReference type="PIRSF" id="PIRSF031051">
    <property type="entry name" value="PyrdxlP_Pase_PHOSPHO2"/>
    <property type="match status" value="1"/>
</dbReference>
<dbReference type="InterPro" id="IPR036412">
    <property type="entry name" value="HAD-like_sf"/>
</dbReference>
<comment type="caution">
    <text evidence="8">The sequence shown here is derived from an EMBL/GenBank/DDBJ whole genome shotgun (WGS) entry which is preliminary data.</text>
</comment>
<evidence type="ECO:0000256" key="1">
    <source>
        <dbReference type="ARBA" id="ARBA00001946"/>
    </source>
</evidence>
<sequence>MKVGNLAVFDFDWSLIEQDSDQWTIAKLSEDVLQKYMGKRKEVQWTDLVDQAICELQDNGITLKQFEQVLGTIPFTPVMIATLRALKEHGTRILILSDANTFYIETILKAYDVHDLIDDVITNPAYFDEKNRLRVNRRILASSPPHQCPRTCAVNICKGQELDTYIKAHGPFEKVMYVGDGKNDYCPGLYLREGDRMFVRSGKALARYLEDQQVVAAIKAKITYWDSSNVVAMAVDSELL</sequence>
<evidence type="ECO:0000256" key="7">
    <source>
        <dbReference type="PIRSR" id="PIRSR031051-3"/>
    </source>
</evidence>
<dbReference type="Proteomes" id="UP000193560">
    <property type="component" value="Unassembled WGS sequence"/>
</dbReference>
<feature type="active site" description="Nucleophile" evidence="5">
    <location>
        <position position="10"/>
    </location>
</feature>
<dbReference type="Gene3D" id="3.40.50.1000">
    <property type="entry name" value="HAD superfamily/HAD-like"/>
    <property type="match status" value="1"/>
</dbReference>
<dbReference type="NCBIfam" id="TIGR01489">
    <property type="entry name" value="DKMTPPase-SF"/>
    <property type="match status" value="1"/>
</dbReference>
<dbReference type="InterPro" id="IPR023214">
    <property type="entry name" value="HAD_sf"/>
</dbReference>
<dbReference type="STRING" id="90262.A0A1X2IX99"/>
<dbReference type="OrthoDB" id="10267182at2759"/>